<dbReference type="EMBL" id="DUZY01000002">
    <property type="protein sequence ID" value="DAD29030.1"/>
    <property type="molecule type" value="Genomic_DNA"/>
</dbReference>
<proteinExistence type="predicted"/>
<keyword evidence="4" id="KW-1185">Reference proteome</keyword>
<keyword evidence="2" id="KW-0812">Transmembrane</keyword>
<dbReference type="InterPro" id="IPR011990">
    <property type="entry name" value="TPR-like_helical_dom_sf"/>
</dbReference>
<dbReference type="PANTHER" id="PTHR48433:SF1">
    <property type="entry name" value="OUTER ENVELOPE PROTEIN 61-LIKE"/>
    <property type="match status" value="1"/>
</dbReference>
<evidence type="ECO:0008006" key="5">
    <source>
        <dbReference type="Google" id="ProtNLM"/>
    </source>
</evidence>
<feature type="transmembrane region" description="Helical" evidence="2">
    <location>
        <begin position="531"/>
        <end position="550"/>
    </location>
</feature>
<dbReference type="AlphaFoldDB" id="A0A822Y935"/>
<evidence type="ECO:0000313" key="3">
    <source>
        <dbReference type="EMBL" id="DAD29030.1"/>
    </source>
</evidence>
<dbReference type="SMART" id="SM00028">
    <property type="entry name" value="TPR"/>
    <property type="match status" value="2"/>
</dbReference>
<dbReference type="Pfam" id="PF00515">
    <property type="entry name" value="TPR_1"/>
    <property type="match status" value="1"/>
</dbReference>
<dbReference type="PROSITE" id="PS50005">
    <property type="entry name" value="TPR"/>
    <property type="match status" value="1"/>
</dbReference>
<dbReference type="InterPro" id="IPR053319">
    <property type="entry name" value="OEP61"/>
</dbReference>
<evidence type="ECO:0000256" key="1">
    <source>
        <dbReference type="PROSITE-ProRule" id="PRU00339"/>
    </source>
</evidence>
<gene>
    <name evidence="3" type="ORF">HUJ06_030498</name>
</gene>
<accession>A0A822Y935</accession>
<keyword evidence="2" id="KW-0472">Membrane</keyword>
<keyword evidence="2" id="KW-1133">Transmembrane helix</keyword>
<dbReference type="PROSITE" id="PS50293">
    <property type="entry name" value="TPR_REGION"/>
    <property type="match status" value="1"/>
</dbReference>
<dbReference type="InterPro" id="IPR019734">
    <property type="entry name" value="TPR_rpt"/>
</dbReference>
<protein>
    <recommendedName>
        <fullName evidence="5">Outer envelope protein 61</fullName>
    </recommendedName>
</protein>
<dbReference type="PANTHER" id="PTHR48433">
    <property type="entry name" value="OUTER ENVELOPE PROTEIN 61-LIKE"/>
    <property type="match status" value="1"/>
</dbReference>
<keyword evidence="1" id="KW-0802">TPR repeat</keyword>
<evidence type="ECO:0000256" key="2">
    <source>
        <dbReference type="SAM" id="Phobius"/>
    </source>
</evidence>
<comment type="caution">
    <text evidence="3">The sequence shown here is derived from an EMBL/GenBank/DDBJ whole genome shotgun (WGS) entry which is preliminary data.</text>
</comment>
<reference evidence="3 4" key="1">
    <citation type="journal article" date="2020" name="Mol. Biol. Evol.">
        <title>Distinct Expression and Methylation Patterns for Genes with Different Fates following a Single Whole-Genome Duplication in Flowering Plants.</title>
        <authorList>
            <person name="Shi T."/>
            <person name="Rahmani R.S."/>
            <person name="Gugger P.F."/>
            <person name="Wang M."/>
            <person name="Li H."/>
            <person name="Zhang Y."/>
            <person name="Li Z."/>
            <person name="Wang Q."/>
            <person name="Van de Peer Y."/>
            <person name="Marchal K."/>
            <person name="Chen J."/>
        </authorList>
    </citation>
    <scope>NUCLEOTIDE SEQUENCE [LARGE SCALE GENOMIC DNA]</scope>
    <source>
        <tissue evidence="3">Leaf</tissue>
    </source>
</reference>
<evidence type="ECO:0000313" key="4">
    <source>
        <dbReference type="Proteomes" id="UP000607653"/>
    </source>
</evidence>
<feature type="repeat" description="TPR" evidence="1">
    <location>
        <begin position="140"/>
        <end position="173"/>
    </location>
</feature>
<organism evidence="3 4">
    <name type="scientific">Nelumbo nucifera</name>
    <name type="common">Sacred lotus</name>
    <dbReference type="NCBI Taxonomy" id="4432"/>
    <lineage>
        <taxon>Eukaryota</taxon>
        <taxon>Viridiplantae</taxon>
        <taxon>Streptophyta</taxon>
        <taxon>Embryophyta</taxon>
        <taxon>Tracheophyta</taxon>
        <taxon>Spermatophyta</taxon>
        <taxon>Magnoliopsida</taxon>
        <taxon>Proteales</taxon>
        <taxon>Nelumbonaceae</taxon>
        <taxon>Nelumbo</taxon>
    </lineage>
</organism>
<name>A0A822Y935_NELNU</name>
<dbReference type="Proteomes" id="UP000607653">
    <property type="component" value="Unassembled WGS sequence"/>
</dbReference>
<dbReference type="Gene3D" id="1.25.40.10">
    <property type="entry name" value="Tetratricopeptide repeat domain"/>
    <property type="match status" value="1"/>
</dbReference>
<sequence length="553" mass="62013">MKMVSESMKNLTSEDLKNVAEQLKHARTEDMLEVGSKMAKAHEEIAAIHAHTDEEITYKLNEAQMLKNQGNDLHNQGKFHDAAQKYLFAKKDLKDIPLSQSVTLQLTCSLNLMSCYLKTGQYDECIKEGSEVLVYDGENVKALYRRGQAYKELGLLDDAVSDFSKAHEVSPDDETISEVLREMNERLKKGGGNLQSSKRLVIEEITEKIQTVPLETLKSSSTEYSVRRPQETTELFGTCSKFSFGSLATEAECLQSFKDNPEAIRLFHNFISNVDPETLASLNSENSGTVFPEMFNIASNMISNMSPEELQKILQVASSFQGSNPYFLEGDSEMRMKNSNSGPLPPDVPKTSADMTSKMSPYELQKIFQLASSLKERDSVITAMTMTNKRPISDKTLKVSVPSGVSSVNKNHDVGESRSCRLLSDFEMDPFPPNFPPSTCDMQDQMRNQLKDPAMQQMFTSIIKNMSPEMMSTMSEQFGMKLSREDPEKAQQVMSSLSPEDLDRMMQWENKIQRGVESAKKAKSWLLGRPGVILAICMLILAVILHRLGFIGS</sequence>
<dbReference type="SUPFAM" id="SSF48452">
    <property type="entry name" value="TPR-like"/>
    <property type="match status" value="1"/>
</dbReference>